<evidence type="ECO:0000256" key="10">
    <source>
        <dbReference type="ARBA" id="ARBA00023136"/>
    </source>
</evidence>
<dbReference type="GO" id="GO:0010043">
    <property type="term" value="P:response to zinc ion"/>
    <property type="evidence" value="ECO:0007669"/>
    <property type="project" value="TreeGrafter"/>
</dbReference>
<evidence type="ECO:0000313" key="12">
    <source>
        <dbReference type="Proteomes" id="UP000596074"/>
    </source>
</evidence>
<accession>A0A9E8FJM4</accession>
<evidence type="ECO:0000256" key="2">
    <source>
        <dbReference type="ARBA" id="ARBA00022475"/>
    </source>
</evidence>
<dbReference type="InterPro" id="IPR003439">
    <property type="entry name" value="ABC_transporter-like_ATP-bd"/>
</dbReference>
<sequence>MNTTALLQADHLTLKRQHKTVLDNISLTLQPRQIMTLIGPNGCGKSTLIRVLLGLETVDSGHIERRPGLRIGYMPQRLSLDQRMPLTVQGFLQLSRGATAATIQHWLQRLNITALAPQSVHDLSGGEWQRVLLVRALLSQPDLLVLDEPVQGVDVQGQMELYQLIPQLRDELGCAVLMVSHDLHLVMAATDEVICLNGHVCCSGHPDQVSINPAYIQLFGIRPDKTPLAHYTHHHDHQHCAGDHGHASPLAPPAIGGIRHD</sequence>
<dbReference type="Proteomes" id="UP000596074">
    <property type="component" value="Chromosome"/>
</dbReference>
<keyword evidence="1" id="KW-0813">Transport</keyword>
<keyword evidence="2" id="KW-1003">Cell membrane</keyword>
<evidence type="ECO:0000256" key="8">
    <source>
        <dbReference type="ARBA" id="ARBA00022967"/>
    </source>
</evidence>
<dbReference type="PROSITE" id="PS50893">
    <property type="entry name" value="ABC_TRANSPORTER_2"/>
    <property type="match status" value="1"/>
</dbReference>
<evidence type="ECO:0000313" key="11">
    <source>
        <dbReference type="EMBL" id="QQD23021.1"/>
    </source>
</evidence>
<evidence type="ECO:0000256" key="6">
    <source>
        <dbReference type="ARBA" id="ARBA00022840"/>
    </source>
</evidence>
<evidence type="ECO:0000256" key="3">
    <source>
        <dbReference type="ARBA" id="ARBA00022519"/>
    </source>
</evidence>
<dbReference type="PROSITE" id="PS00211">
    <property type="entry name" value="ABC_TRANSPORTER_1"/>
    <property type="match status" value="1"/>
</dbReference>
<dbReference type="PANTHER" id="PTHR42734:SF9">
    <property type="entry name" value="ZINC IMPORT ATP-BINDING PROTEIN ZNUC"/>
    <property type="match status" value="1"/>
</dbReference>
<protein>
    <submittedName>
        <fullName evidence="11">ATP-binding cassette domain-containing protein</fullName>
    </submittedName>
</protein>
<dbReference type="Gene3D" id="3.40.50.300">
    <property type="entry name" value="P-loop containing nucleotide triphosphate hydrolases"/>
    <property type="match status" value="1"/>
</dbReference>
<keyword evidence="8" id="KW-1278">Translocase</keyword>
<dbReference type="InterPro" id="IPR050153">
    <property type="entry name" value="Metal_Ion_Import_ABC"/>
</dbReference>
<dbReference type="PANTHER" id="PTHR42734">
    <property type="entry name" value="METAL TRANSPORT SYSTEM ATP-BINDING PROTEIN TM_0124-RELATED"/>
    <property type="match status" value="1"/>
</dbReference>
<dbReference type="InterPro" id="IPR027417">
    <property type="entry name" value="P-loop_NTPase"/>
</dbReference>
<keyword evidence="9" id="KW-0406">Ion transport</keyword>
<dbReference type="InterPro" id="IPR003593">
    <property type="entry name" value="AAA+_ATPase"/>
</dbReference>
<name>A0A9E8FJM4_9GAMM</name>
<dbReference type="GO" id="GO:0016887">
    <property type="term" value="F:ATP hydrolysis activity"/>
    <property type="evidence" value="ECO:0007669"/>
    <property type="project" value="InterPro"/>
</dbReference>
<keyword evidence="4" id="KW-0547">Nucleotide-binding</keyword>
<evidence type="ECO:0000256" key="7">
    <source>
        <dbReference type="ARBA" id="ARBA00022906"/>
    </source>
</evidence>
<organism evidence="11 12">
    <name type="scientific">Venatoribacter cucullus</name>
    <dbReference type="NCBI Taxonomy" id="2661630"/>
    <lineage>
        <taxon>Bacteria</taxon>
        <taxon>Pseudomonadati</taxon>
        <taxon>Pseudomonadota</taxon>
        <taxon>Gammaproteobacteria</taxon>
        <taxon>Oceanospirillales</taxon>
        <taxon>Oceanospirillaceae</taxon>
        <taxon>Venatoribacter</taxon>
    </lineage>
</organism>
<dbReference type="RefSeq" id="WP_228345532.1">
    <property type="nucleotide sequence ID" value="NZ_CP045550.1"/>
</dbReference>
<dbReference type="KEGG" id="vcw:GJQ55_00365"/>
<dbReference type="InterPro" id="IPR017871">
    <property type="entry name" value="ABC_transporter-like_CS"/>
</dbReference>
<keyword evidence="5" id="KW-0862">Zinc</keyword>
<evidence type="ECO:0000256" key="5">
    <source>
        <dbReference type="ARBA" id="ARBA00022833"/>
    </source>
</evidence>
<dbReference type="GO" id="GO:0005524">
    <property type="term" value="F:ATP binding"/>
    <property type="evidence" value="ECO:0007669"/>
    <property type="project" value="UniProtKB-KW"/>
</dbReference>
<proteinExistence type="predicted"/>
<dbReference type="SMART" id="SM00382">
    <property type="entry name" value="AAA"/>
    <property type="match status" value="1"/>
</dbReference>
<keyword evidence="7" id="KW-0864">Zinc transport</keyword>
<keyword evidence="6 11" id="KW-0067">ATP-binding</keyword>
<dbReference type="AlphaFoldDB" id="A0A9E8FJM4"/>
<dbReference type="EMBL" id="CP046056">
    <property type="protein sequence ID" value="QQD23021.1"/>
    <property type="molecule type" value="Genomic_DNA"/>
</dbReference>
<evidence type="ECO:0000256" key="4">
    <source>
        <dbReference type="ARBA" id="ARBA00022741"/>
    </source>
</evidence>
<dbReference type="GO" id="GO:0006829">
    <property type="term" value="P:zinc ion transport"/>
    <property type="evidence" value="ECO:0007669"/>
    <property type="project" value="UniProtKB-KW"/>
</dbReference>
<evidence type="ECO:0000256" key="9">
    <source>
        <dbReference type="ARBA" id="ARBA00023065"/>
    </source>
</evidence>
<reference evidence="11 12" key="1">
    <citation type="submission" date="2019-11" db="EMBL/GenBank/DDBJ databases">
        <title>Venatorbacter sp. nov. a predator of Campylobacter and other Gram-negative bacteria.</title>
        <authorList>
            <person name="Saeedi A."/>
            <person name="Cummings N.J."/>
            <person name="Connerton I.F."/>
            <person name="Connerton P.L."/>
        </authorList>
    </citation>
    <scope>NUCLEOTIDE SEQUENCE [LARGE SCALE GENOMIC DNA]</scope>
    <source>
        <strain evidence="11">XL5</strain>
    </source>
</reference>
<gene>
    <name evidence="11" type="ORF">GJQ55_00365</name>
</gene>
<dbReference type="SUPFAM" id="SSF52540">
    <property type="entry name" value="P-loop containing nucleoside triphosphate hydrolases"/>
    <property type="match status" value="1"/>
</dbReference>
<dbReference type="Pfam" id="PF00005">
    <property type="entry name" value="ABC_tran"/>
    <property type="match status" value="1"/>
</dbReference>
<evidence type="ECO:0000256" key="1">
    <source>
        <dbReference type="ARBA" id="ARBA00022448"/>
    </source>
</evidence>
<keyword evidence="10" id="KW-0472">Membrane</keyword>
<keyword evidence="3" id="KW-0997">Cell inner membrane</keyword>
<keyword evidence="12" id="KW-1185">Reference proteome</keyword>
<dbReference type="FunFam" id="3.40.50.300:FF:000392">
    <property type="entry name" value="Zinc import ATP-binding protein ZnuC"/>
    <property type="match status" value="1"/>
</dbReference>